<dbReference type="PANTHER" id="PTHR30036">
    <property type="entry name" value="D-XYLOSE-BINDING PERIPLASMIC PROTEIN"/>
    <property type="match status" value="1"/>
</dbReference>
<dbReference type="GO" id="GO:0030246">
    <property type="term" value="F:carbohydrate binding"/>
    <property type="evidence" value="ECO:0007669"/>
    <property type="project" value="TreeGrafter"/>
</dbReference>
<dbReference type="InterPro" id="IPR050555">
    <property type="entry name" value="Bact_Solute-Bind_Prot2"/>
</dbReference>
<dbReference type="Pfam" id="PF13407">
    <property type="entry name" value="Peripla_BP_4"/>
    <property type="match status" value="1"/>
</dbReference>
<organism evidence="4 5">
    <name type="scientific">Clostridium neonatale</name>
    <dbReference type="NCBI Taxonomy" id="137838"/>
    <lineage>
        <taxon>Bacteria</taxon>
        <taxon>Bacillati</taxon>
        <taxon>Bacillota</taxon>
        <taxon>Clostridia</taxon>
        <taxon>Eubacteriales</taxon>
        <taxon>Clostridiaceae</taxon>
        <taxon>Clostridium</taxon>
    </lineage>
</organism>
<dbReference type="AlphaFoldDB" id="A0A2A7MKW3"/>
<dbReference type="RefSeq" id="WP_058296470.1">
    <property type="nucleotide sequence ID" value="NZ_CAMRXG010000019.1"/>
</dbReference>
<protein>
    <submittedName>
        <fullName evidence="4">Sugar ABC transporter substrate-binding protein</fullName>
    </submittedName>
</protein>
<evidence type="ECO:0000313" key="5">
    <source>
        <dbReference type="Proteomes" id="UP000220840"/>
    </source>
</evidence>
<comment type="subcellular location">
    <subcellularLocation>
        <location evidence="1">Cell envelope</location>
    </subcellularLocation>
</comment>
<sequence>MYKIKKKSFFILFILVVFSFIVLLNEIINIEKENMTYNISIITDSGINESSITMKAGAEQAAEELNANIRVITLSKDDFLEEQKELLLSESKSEANAILIAPIKYEYLKETIEKVNKNIPVISLESYPEENYKINSVTFDNYSIGVNIGNEILNVVPNEKKVVIIKDHLKSDIIEERCNGIISVLEKTAPYDIVEFESDSNITYYDEAKKLLQSGKANVIVSFNAEILESIAQAKSELLSTNKEITNVKVYGTGNTRKIISFLDQDIINGIALENQFNIGYLGVKNAIKYIKDSDFNSDVILSEIITRDNMYSRENQRLLFLFIR</sequence>
<dbReference type="STRING" id="137838.GCA_001458595_03834"/>
<dbReference type="OrthoDB" id="2065670at2"/>
<reference evidence="4 5" key="1">
    <citation type="submission" date="2017-10" db="EMBL/GenBank/DDBJ databases">
        <title>Effective Description of Clostridium neonatale sp. nov. linked to necrotizing enterocolitis in neonates and a clarification of species assignable to the genus Clostridium (Prazmowski 1880) emend. Lawson and Rainey 2016.</title>
        <authorList>
            <person name="Bernard K."/>
            <person name="Burdz T."/>
            <person name="Wiebe D."/>
            <person name="Balcewich B."/>
            <person name="Alfa M."/>
            <person name="Bernier A.-M."/>
        </authorList>
    </citation>
    <scope>NUCLEOTIDE SEQUENCE [LARGE SCALE GENOMIC DNA]</scope>
    <source>
        <strain evidence="4 5">LCDC99A005</strain>
    </source>
</reference>
<accession>A0A2A7MKW3</accession>
<name>A0A2A7MKW3_9CLOT</name>
<dbReference type="GO" id="GO:0030288">
    <property type="term" value="C:outer membrane-bounded periplasmic space"/>
    <property type="evidence" value="ECO:0007669"/>
    <property type="project" value="TreeGrafter"/>
</dbReference>
<evidence type="ECO:0000313" key="4">
    <source>
        <dbReference type="EMBL" id="PEG32326.1"/>
    </source>
</evidence>
<evidence type="ECO:0000259" key="3">
    <source>
        <dbReference type="Pfam" id="PF13407"/>
    </source>
</evidence>
<gene>
    <name evidence="4" type="ORF">CQ394_11715</name>
</gene>
<dbReference type="InterPro" id="IPR028082">
    <property type="entry name" value="Peripla_BP_I"/>
</dbReference>
<comment type="caution">
    <text evidence="4">The sequence shown here is derived from an EMBL/GenBank/DDBJ whole genome shotgun (WGS) entry which is preliminary data.</text>
</comment>
<evidence type="ECO:0000256" key="2">
    <source>
        <dbReference type="ARBA" id="ARBA00007639"/>
    </source>
</evidence>
<dbReference type="InterPro" id="IPR025997">
    <property type="entry name" value="SBP_2_dom"/>
</dbReference>
<evidence type="ECO:0000256" key="1">
    <source>
        <dbReference type="ARBA" id="ARBA00004196"/>
    </source>
</evidence>
<dbReference type="EMBL" id="PDCJ01000001">
    <property type="protein sequence ID" value="PEG32326.1"/>
    <property type="molecule type" value="Genomic_DNA"/>
</dbReference>
<dbReference type="Proteomes" id="UP000220840">
    <property type="component" value="Unassembled WGS sequence"/>
</dbReference>
<comment type="similarity">
    <text evidence="2">Belongs to the bacterial solute-binding protein 2 family.</text>
</comment>
<dbReference type="Gene3D" id="3.40.50.2300">
    <property type="match status" value="2"/>
</dbReference>
<proteinExistence type="inferred from homology"/>
<dbReference type="SUPFAM" id="SSF53822">
    <property type="entry name" value="Periplasmic binding protein-like I"/>
    <property type="match status" value="1"/>
</dbReference>
<feature type="domain" description="Periplasmic binding protein" evidence="3">
    <location>
        <begin position="52"/>
        <end position="292"/>
    </location>
</feature>
<keyword evidence="5" id="KW-1185">Reference proteome</keyword>
<dbReference type="PANTHER" id="PTHR30036:SF7">
    <property type="entry name" value="ABC TRANSPORTER PERIPLASMIC-BINDING PROTEIN YPHF"/>
    <property type="match status" value="1"/>
</dbReference>